<dbReference type="InterPro" id="IPR043504">
    <property type="entry name" value="Peptidase_S1_PA_chymotrypsin"/>
</dbReference>
<feature type="signal peptide" evidence="2">
    <location>
        <begin position="1"/>
        <end position="24"/>
    </location>
</feature>
<protein>
    <recommendedName>
        <fullName evidence="5">Serine protease</fullName>
    </recommendedName>
</protein>
<dbReference type="PANTHER" id="PTHR36234">
    <property type="entry name" value="LYSYL ENDOPEPTIDASE"/>
    <property type="match status" value="1"/>
</dbReference>
<comment type="caution">
    <text evidence="3">The sequence shown here is derived from an EMBL/GenBank/DDBJ whole genome shotgun (WGS) entry which is preliminary data.</text>
</comment>
<dbReference type="Proteomes" id="UP001209570">
    <property type="component" value="Unassembled WGS sequence"/>
</dbReference>
<dbReference type="Gene3D" id="2.40.10.10">
    <property type="entry name" value="Trypsin-like serine proteases"/>
    <property type="match status" value="2"/>
</dbReference>
<keyword evidence="2" id="KW-0732">Signal</keyword>
<organism evidence="3 4">
    <name type="scientific">Pythium insidiosum</name>
    <name type="common">Pythiosis disease agent</name>
    <dbReference type="NCBI Taxonomy" id="114742"/>
    <lineage>
        <taxon>Eukaryota</taxon>
        <taxon>Sar</taxon>
        <taxon>Stramenopiles</taxon>
        <taxon>Oomycota</taxon>
        <taxon>Peronosporomycetes</taxon>
        <taxon>Pythiales</taxon>
        <taxon>Pythiaceae</taxon>
        <taxon>Pythium</taxon>
    </lineage>
</organism>
<accession>A0AAD5QAU0</accession>
<reference evidence="3" key="1">
    <citation type="submission" date="2021-12" db="EMBL/GenBank/DDBJ databases">
        <title>Prjna785345.</title>
        <authorList>
            <person name="Rujirawat T."/>
            <person name="Krajaejun T."/>
        </authorList>
    </citation>
    <scope>NUCLEOTIDE SEQUENCE</scope>
    <source>
        <strain evidence="3">Pi057C3</strain>
    </source>
</reference>
<dbReference type="InterPro" id="IPR009003">
    <property type="entry name" value="Peptidase_S1_PA"/>
</dbReference>
<dbReference type="SUPFAM" id="SSF50494">
    <property type="entry name" value="Trypsin-like serine proteases"/>
    <property type="match status" value="1"/>
</dbReference>
<feature type="chain" id="PRO_5042202113" description="Serine protease" evidence="2">
    <location>
        <begin position="25"/>
        <end position="417"/>
    </location>
</feature>
<proteinExistence type="predicted"/>
<keyword evidence="4" id="KW-1185">Reference proteome</keyword>
<dbReference type="Pfam" id="PF13365">
    <property type="entry name" value="Trypsin_2"/>
    <property type="match status" value="1"/>
</dbReference>
<evidence type="ECO:0000256" key="2">
    <source>
        <dbReference type="SAM" id="SignalP"/>
    </source>
</evidence>
<dbReference type="PANTHER" id="PTHR36234:SF5">
    <property type="entry name" value="LYSYL ENDOPEPTIDASE"/>
    <property type="match status" value="1"/>
</dbReference>
<evidence type="ECO:0000256" key="1">
    <source>
        <dbReference type="ARBA" id="ARBA00023026"/>
    </source>
</evidence>
<dbReference type="AlphaFoldDB" id="A0AAD5QAU0"/>
<name>A0AAD5QAU0_PYTIN</name>
<gene>
    <name evidence="3" type="ORF">P43SY_005077</name>
</gene>
<evidence type="ECO:0000313" key="3">
    <source>
        <dbReference type="EMBL" id="KAJ0401057.1"/>
    </source>
</evidence>
<dbReference type="EMBL" id="JAKCXM010000138">
    <property type="protein sequence ID" value="KAJ0401057.1"/>
    <property type="molecule type" value="Genomic_DNA"/>
</dbReference>
<evidence type="ECO:0000313" key="4">
    <source>
        <dbReference type="Proteomes" id="UP001209570"/>
    </source>
</evidence>
<sequence length="417" mass="45433">MGLMMRWMPCALAALALGAARVDAWNEAAEVLMAADGKLTGMVVGNSVPINNGTWNRCEPHSMTFTRRNAPYVSLHFARFKLMDGDTMTLENSNGTERREIKPAPGVTVFSTERINGPTAVVRFTPAGCQRANQPLPADFGFEITALEYTYEQTVRKEDVCGANNQNEAAVCFKNRDGVSADVYRKSMAVARLIQSSQGPQTACTGWLLGSEGHLVTNQHCIKNAADANRTNFEFMVQSPQCDKSCRQIGDCRQFGTVESIGADFVHADEKLDFAIVKLRKKPCVLKGKYGFLSLRRQEPRVKEPIYLVHHPSGGGKAIATTQDIDNVDDDPTTGDSGTTQAVVAEVNDENNLGDFWTSYFADTERGSSGTPVLSMESHHVIAVHSNGACKNSGAPSHLIIKNLQENKVELPADAFA</sequence>
<evidence type="ECO:0008006" key="5">
    <source>
        <dbReference type="Google" id="ProtNLM"/>
    </source>
</evidence>
<keyword evidence="1" id="KW-0843">Virulence</keyword>